<dbReference type="RefSeq" id="WP_085913423.1">
    <property type="nucleotide sequence ID" value="NZ_AP018920.1"/>
</dbReference>
<feature type="transmembrane region" description="Helical" evidence="1">
    <location>
        <begin position="133"/>
        <end position="152"/>
    </location>
</feature>
<dbReference type="Proteomes" id="UP000194360">
    <property type="component" value="Unassembled WGS sequence"/>
</dbReference>
<feature type="transmembrane region" description="Helical" evidence="1">
    <location>
        <begin position="15"/>
        <end position="32"/>
    </location>
</feature>
<organism evidence="2 3">
    <name type="scientific">Pseudonocardia autotrophica</name>
    <name type="common">Amycolata autotrophica</name>
    <name type="synonym">Nocardia autotrophica</name>
    <dbReference type="NCBI Taxonomy" id="2074"/>
    <lineage>
        <taxon>Bacteria</taxon>
        <taxon>Bacillati</taxon>
        <taxon>Actinomycetota</taxon>
        <taxon>Actinomycetes</taxon>
        <taxon>Pseudonocardiales</taxon>
        <taxon>Pseudonocardiaceae</taxon>
        <taxon>Pseudonocardia</taxon>
    </lineage>
</organism>
<accession>A0A1Y2MWP9</accession>
<evidence type="ECO:0000256" key="1">
    <source>
        <dbReference type="SAM" id="Phobius"/>
    </source>
</evidence>
<dbReference type="Pfam" id="PF14808">
    <property type="entry name" value="TMEM164"/>
    <property type="match status" value="1"/>
</dbReference>
<comment type="caution">
    <text evidence="2">The sequence shown here is derived from an EMBL/GenBank/DDBJ whole genome shotgun (WGS) entry which is preliminary data.</text>
</comment>
<keyword evidence="1" id="KW-0472">Membrane</keyword>
<evidence type="ECO:0000313" key="2">
    <source>
        <dbReference type="EMBL" id="OSY39592.1"/>
    </source>
</evidence>
<name>A0A1Y2MWP9_PSEAH</name>
<protein>
    <submittedName>
        <fullName evidence="2">Integral membrane protein</fullName>
    </submittedName>
</protein>
<dbReference type="NCBIfam" id="TIGR02206">
    <property type="entry name" value="intg_mem_TP0381"/>
    <property type="match status" value="1"/>
</dbReference>
<dbReference type="STRING" id="2074.BG845_03189"/>
<sequence length="238" mass="26766">MQPDDAVFVPYGTTHWTALTTGAIVAVLLVLAGRRMRGTGAEIVTGRVFALVIIGFQVSMQVRRLLPENWDLYTSLPLQLSDLSWVAAAYALWTHRWWACALTYYWGLTLTPQAVLTPALDAPDFPRIEFLDFWALHLFVTWAAVYLTWGVGIRPTWRGMRATIAATVGWATVAFTVNSATGTNYGFLNHKPTNPSLLDLLGPWPWYLLVEFALVVAGWCLITWPWTRSRQREDTHAG</sequence>
<dbReference type="OrthoDB" id="9813172at2"/>
<feature type="transmembrane region" description="Helical" evidence="1">
    <location>
        <begin position="164"/>
        <end position="186"/>
    </location>
</feature>
<proteinExistence type="predicted"/>
<keyword evidence="3" id="KW-1185">Reference proteome</keyword>
<keyword evidence="1" id="KW-1133">Transmembrane helix</keyword>
<reference evidence="2 3" key="1">
    <citation type="submission" date="2016-09" db="EMBL/GenBank/DDBJ databases">
        <title>Pseudonocardia autotrophica DSM535, a candidate organism with high potential of specific P450 cytochromes.</title>
        <authorList>
            <person name="Grumaz C."/>
            <person name="Vainshtein Y."/>
            <person name="Kirstahler P."/>
            <person name="Sohn K."/>
        </authorList>
    </citation>
    <scope>NUCLEOTIDE SEQUENCE [LARGE SCALE GENOMIC DNA]</scope>
    <source>
        <strain evidence="2 3">DSM 535</strain>
    </source>
</reference>
<evidence type="ECO:0000313" key="3">
    <source>
        <dbReference type="Proteomes" id="UP000194360"/>
    </source>
</evidence>
<gene>
    <name evidence="2" type="ORF">BG845_03189</name>
</gene>
<dbReference type="InterPro" id="IPR011737">
    <property type="entry name" value="CHP02206_TP0381"/>
</dbReference>
<feature type="transmembrane region" description="Helical" evidence="1">
    <location>
        <begin position="206"/>
        <end position="226"/>
    </location>
</feature>
<dbReference type="EMBL" id="MIGB01000016">
    <property type="protein sequence ID" value="OSY39592.1"/>
    <property type="molecule type" value="Genomic_DNA"/>
</dbReference>
<keyword evidence="1" id="KW-0812">Transmembrane</keyword>
<dbReference type="AlphaFoldDB" id="A0A1Y2MWP9"/>